<evidence type="ECO:0000259" key="5">
    <source>
        <dbReference type="PROSITE" id="PS50931"/>
    </source>
</evidence>
<gene>
    <name evidence="6" type="ORF">ACFO4O_02425</name>
</gene>
<evidence type="ECO:0000313" key="7">
    <source>
        <dbReference type="Proteomes" id="UP001595897"/>
    </source>
</evidence>
<dbReference type="InterPro" id="IPR058163">
    <property type="entry name" value="LysR-type_TF_proteobact-type"/>
</dbReference>
<evidence type="ECO:0000256" key="1">
    <source>
        <dbReference type="ARBA" id="ARBA00009437"/>
    </source>
</evidence>
<keyword evidence="4" id="KW-0804">Transcription</keyword>
<feature type="domain" description="HTH lysR-type" evidence="5">
    <location>
        <begin position="1"/>
        <end position="58"/>
    </location>
</feature>
<dbReference type="InterPro" id="IPR005119">
    <property type="entry name" value="LysR_subst-bd"/>
</dbReference>
<proteinExistence type="inferred from homology"/>
<dbReference type="SUPFAM" id="SSF46785">
    <property type="entry name" value="Winged helix' DNA-binding domain"/>
    <property type="match status" value="1"/>
</dbReference>
<evidence type="ECO:0000256" key="4">
    <source>
        <dbReference type="ARBA" id="ARBA00023163"/>
    </source>
</evidence>
<dbReference type="PANTHER" id="PTHR30537:SF5">
    <property type="entry name" value="HTH-TYPE TRANSCRIPTIONAL ACTIVATOR TTDR-RELATED"/>
    <property type="match status" value="1"/>
</dbReference>
<dbReference type="CDD" id="cd08422">
    <property type="entry name" value="PBP2_CrgA_like"/>
    <property type="match status" value="1"/>
</dbReference>
<organism evidence="6 7">
    <name type="scientific">Glaciecola siphonariae</name>
    <dbReference type="NCBI Taxonomy" id="521012"/>
    <lineage>
        <taxon>Bacteria</taxon>
        <taxon>Pseudomonadati</taxon>
        <taxon>Pseudomonadota</taxon>
        <taxon>Gammaproteobacteria</taxon>
        <taxon>Alteromonadales</taxon>
        <taxon>Alteromonadaceae</taxon>
        <taxon>Glaciecola</taxon>
    </lineage>
</organism>
<evidence type="ECO:0000256" key="2">
    <source>
        <dbReference type="ARBA" id="ARBA00023015"/>
    </source>
</evidence>
<keyword evidence="3" id="KW-0238">DNA-binding</keyword>
<keyword evidence="2" id="KW-0805">Transcription regulation</keyword>
<sequence length="296" mass="33721">MNIESQKLFLLVFRNASFAAVAKQLDMSPSSVSRAIANLEDSLSTRLFHRSTRVLKPTQAGIDYYQRVFPLIEEMDKLHHSMKFGGELVSGPLRISASTTFAQHALTDIFTSFCERYPKVELDLTLSDTRLNLIENQIDVAIRHGNLPDSNLVARKLLDVRYFLVASPNYIKKMGDIMSPEDLEYHHLITFNYSDFNKQWHFSEGSSTKSVLIKPKIQVTNAGMIRNFVLNSMGIGLLADWTVLNDIENGKLLHVLPNYDASGDNRHTSIWVMQPSRAYAPKQVSLFIEFLFSRFQ</sequence>
<evidence type="ECO:0000256" key="3">
    <source>
        <dbReference type="ARBA" id="ARBA00023125"/>
    </source>
</evidence>
<dbReference type="Gene3D" id="3.40.190.290">
    <property type="match status" value="1"/>
</dbReference>
<dbReference type="InterPro" id="IPR000847">
    <property type="entry name" value="LysR_HTH_N"/>
</dbReference>
<comment type="similarity">
    <text evidence="1">Belongs to the LysR transcriptional regulatory family.</text>
</comment>
<name>A0ABV9LS53_9ALTE</name>
<dbReference type="InterPro" id="IPR036388">
    <property type="entry name" value="WH-like_DNA-bd_sf"/>
</dbReference>
<dbReference type="EMBL" id="JBHSGU010000002">
    <property type="protein sequence ID" value="MFC4699009.1"/>
    <property type="molecule type" value="Genomic_DNA"/>
</dbReference>
<accession>A0ABV9LS53</accession>
<protein>
    <submittedName>
        <fullName evidence="6">LysR family transcriptional regulator</fullName>
    </submittedName>
</protein>
<dbReference type="RefSeq" id="WP_382405715.1">
    <property type="nucleotide sequence ID" value="NZ_JBHSGU010000002.1"/>
</dbReference>
<reference evidence="7" key="1">
    <citation type="journal article" date="2019" name="Int. J. Syst. Evol. Microbiol.">
        <title>The Global Catalogue of Microorganisms (GCM) 10K type strain sequencing project: providing services to taxonomists for standard genome sequencing and annotation.</title>
        <authorList>
            <consortium name="The Broad Institute Genomics Platform"/>
            <consortium name="The Broad Institute Genome Sequencing Center for Infectious Disease"/>
            <person name="Wu L."/>
            <person name="Ma J."/>
        </authorList>
    </citation>
    <scope>NUCLEOTIDE SEQUENCE [LARGE SCALE GENOMIC DNA]</scope>
    <source>
        <strain evidence="7">KACC 12507</strain>
    </source>
</reference>
<dbReference type="PROSITE" id="PS50931">
    <property type="entry name" value="HTH_LYSR"/>
    <property type="match status" value="1"/>
</dbReference>
<keyword evidence="7" id="KW-1185">Reference proteome</keyword>
<evidence type="ECO:0000313" key="6">
    <source>
        <dbReference type="EMBL" id="MFC4699009.1"/>
    </source>
</evidence>
<dbReference type="PANTHER" id="PTHR30537">
    <property type="entry name" value="HTH-TYPE TRANSCRIPTIONAL REGULATOR"/>
    <property type="match status" value="1"/>
</dbReference>
<dbReference type="Proteomes" id="UP001595897">
    <property type="component" value="Unassembled WGS sequence"/>
</dbReference>
<comment type="caution">
    <text evidence="6">The sequence shown here is derived from an EMBL/GenBank/DDBJ whole genome shotgun (WGS) entry which is preliminary data.</text>
</comment>
<dbReference type="Pfam" id="PF00126">
    <property type="entry name" value="HTH_1"/>
    <property type="match status" value="1"/>
</dbReference>
<dbReference type="Pfam" id="PF03466">
    <property type="entry name" value="LysR_substrate"/>
    <property type="match status" value="1"/>
</dbReference>
<dbReference type="Gene3D" id="1.10.10.10">
    <property type="entry name" value="Winged helix-like DNA-binding domain superfamily/Winged helix DNA-binding domain"/>
    <property type="match status" value="1"/>
</dbReference>
<dbReference type="SUPFAM" id="SSF53850">
    <property type="entry name" value="Periplasmic binding protein-like II"/>
    <property type="match status" value="1"/>
</dbReference>
<dbReference type="InterPro" id="IPR036390">
    <property type="entry name" value="WH_DNA-bd_sf"/>
</dbReference>